<accession>A0A846LU51</accession>
<feature type="region of interest" description="Disordered" evidence="1">
    <location>
        <begin position="1"/>
        <end position="49"/>
    </location>
</feature>
<reference evidence="2 3" key="1">
    <citation type="submission" date="2020-02" db="EMBL/GenBank/DDBJ databases">
        <title>Sequencing the genomes of 1000 actinobacteria strains.</title>
        <authorList>
            <person name="Klenk H.-P."/>
        </authorList>
    </citation>
    <scope>NUCLEOTIDE SEQUENCE [LARGE SCALE GENOMIC DNA]</scope>
    <source>
        <strain evidence="2 3">DSM 45201</strain>
    </source>
</reference>
<protein>
    <submittedName>
        <fullName evidence="2">Uncharacterized protein</fullName>
    </submittedName>
</protein>
<evidence type="ECO:0000313" key="2">
    <source>
        <dbReference type="EMBL" id="NIH65970.1"/>
    </source>
</evidence>
<dbReference type="EMBL" id="JAAMPA010000001">
    <property type="protein sequence ID" value="NIH65970.1"/>
    <property type="molecule type" value="Genomic_DNA"/>
</dbReference>
<evidence type="ECO:0000313" key="3">
    <source>
        <dbReference type="Proteomes" id="UP000552836"/>
    </source>
</evidence>
<dbReference type="RefSeq" id="WP_166753628.1">
    <property type="nucleotide sequence ID" value="NZ_BAABJU010000014.1"/>
</dbReference>
<evidence type="ECO:0000256" key="1">
    <source>
        <dbReference type="SAM" id="MobiDB-lite"/>
    </source>
</evidence>
<organism evidence="2 3">
    <name type="scientific">Modestobacter marinus</name>
    <dbReference type="NCBI Taxonomy" id="477641"/>
    <lineage>
        <taxon>Bacteria</taxon>
        <taxon>Bacillati</taxon>
        <taxon>Actinomycetota</taxon>
        <taxon>Actinomycetes</taxon>
        <taxon>Geodermatophilales</taxon>
        <taxon>Geodermatophilaceae</taxon>
        <taxon>Modestobacter</taxon>
    </lineage>
</organism>
<feature type="compositionally biased region" description="Basic and acidic residues" evidence="1">
    <location>
        <begin position="27"/>
        <end position="49"/>
    </location>
</feature>
<name>A0A846LU51_9ACTN</name>
<dbReference type="Proteomes" id="UP000552836">
    <property type="component" value="Unassembled WGS sequence"/>
</dbReference>
<proteinExistence type="predicted"/>
<comment type="caution">
    <text evidence="2">The sequence shown here is derived from an EMBL/GenBank/DDBJ whole genome shotgun (WGS) entry which is preliminary data.</text>
</comment>
<dbReference type="AlphaFoldDB" id="A0A846LU51"/>
<gene>
    <name evidence="2" type="ORF">FB380_000416</name>
</gene>
<sequence>MSEREEGPASPRPVRAPDDSDVGWGERPADVDDDDRRYLEDRPPHWGSD</sequence>